<sequence length="35" mass="3952">MPWSNMAATSAWKKTYIHNAFDSEDIVNNKKKPAG</sequence>
<reference evidence="1 2" key="1">
    <citation type="submission" date="2018-06" db="EMBL/GenBank/DDBJ databases">
        <authorList>
            <consortium name="Pathogen Informatics"/>
            <person name="Doyle S."/>
        </authorList>
    </citation>
    <scope>NUCLEOTIDE SEQUENCE [LARGE SCALE GENOMIC DNA]</scope>
    <source>
        <strain evidence="1 2">NCTC12120</strain>
    </source>
</reference>
<proteinExistence type="predicted"/>
<evidence type="ECO:0000313" key="1">
    <source>
        <dbReference type="EMBL" id="SQC91328.1"/>
    </source>
</evidence>
<gene>
    <name evidence="1" type="ORF">NCTC12120_04481</name>
</gene>
<protein>
    <submittedName>
        <fullName evidence="1">Uncharacterized protein</fullName>
    </submittedName>
</protein>
<name>A0A2X3IFS9_9ENTR</name>
<organism evidence="1 2">
    <name type="scientific">Cedecea neteri</name>
    <dbReference type="NCBI Taxonomy" id="158822"/>
    <lineage>
        <taxon>Bacteria</taxon>
        <taxon>Pseudomonadati</taxon>
        <taxon>Pseudomonadota</taxon>
        <taxon>Gammaproteobacteria</taxon>
        <taxon>Enterobacterales</taxon>
        <taxon>Enterobacteriaceae</taxon>
        <taxon>Cedecea</taxon>
    </lineage>
</organism>
<accession>A0A2X3IFS9</accession>
<dbReference type="Proteomes" id="UP000251197">
    <property type="component" value="Unassembled WGS sequence"/>
</dbReference>
<dbReference type="EMBL" id="UAVU01000007">
    <property type="protein sequence ID" value="SQC91328.1"/>
    <property type="molecule type" value="Genomic_DNA"/>
</dbReference>
<evidence type="ECO:0000313" key="2">
    <source>
        <dbReference type="Proteomes" id="UP000251197"/>
    </source>
</evidence>
<dbReference type="AlphaFoldDB" id="A0A2X3IFS9"/>